<dbReference type="AlphaFoldDB" id="A0AAD3RY39"/>
<organism evidence="2 3">
    <name type="scientific">Nepenthes gracilis</name>
    <name type="common">Slender pitcher plant</name>
    <dbReference type="NCBI Taxonomy" id="150966"/>
    <lineage>
        <taxon>Eukaryota</taxon>
        <taxon>Viridiplantae</taxon>
        <taxon>Streptophyta</taxon>
        <taxon>Embryophyta</taxon>
        <taxon>Tracheophyta</taxon>
        <taxon>Spermatophyta</taxon>
        <taxon>Magnoliopsida</taxon>
        <taxon>eudicotyledons</taxon>
        <taxon>Gunneridae</taxon>
        <taxon>Pentapetalae</taxon>
        <taxon>Caryophyllales</taxon>
        <taxon>Nepenthaceae</taxon>
        <taxon>Nepenthes</taxon>
    </lineage>
</organism>
<gene>
    <name evidence="2" type="ORF">Nepgr_001904</name>
</gene>
<evidence type="ECO:0000313" key="3">
    <source>
        <dbReference type="Proteomes" id="UP001279734"/>
    </source>
</evidence>
<proteinExistence type="predicted"/>
<accession>A0AAD3RY39</accession>
<evidence type="ECO:0000256" key="1">
    <source>
        <dbReference type="SAM" id="MobiDB-lite"/>
    </source>
</evidence>
<reference evidence="2" key="1">
    <citation type="submission" date="2023-05" db="EMBL/GenBank/DDBJ databases">
        <title>Nepenthes gracilis genome sequencing.</title>
        <authorList>
            <person name="Fukushima K."/>
        </authorList>
    </citation>
    <scope>NUCLEOTIDE SEQUENCE</scope>
    <source>
        <strain evidence="2">SING2019-196</strain>
    </source>
</reference>
<dbReference type="EMBL" id="BSYO01000001">
    <property type="protein sequence ID" value="GMH00065.1"/>
    <property type="molecule type" value="Genomic_DNA"/>
</dbReference>
<feature type="compositionally biased region" description="Basic residues" evidence="1">
    <location>
        <begin position="1"/>
        <end position="25"/>
    </location>
</feature>
<feature type="compositionally biased region" description="Polar residues" evidence="1">
    <location>
        <begin position="28"/>
        <end position="37"/>
    </location>
</feature>
<name>A0AAD3RY39_NEPGR</name>
<evidence type="ECO:0000313" key="2">
    <source>
        <dbReference type="EMBL" id="GMH00065.1"/>
    </source>
</evidence>
<sequence length="152" mass="17389">MKKRVGRHATRRPKSCLEKIKHKKRELGSSSSQLHVASPMEQLQTQQYQPPMTYMQLLVGQQLHTPLRGLAHLMENPRKRKPSFLWFAREYLIEQQQAIDEPQELPSSSAAVGDADLKHEEPEIKLMLKTNPFLGQQELSAGSNMTESGLKF</sequence>
<feature type="region of interest" description="Disordered" evidence="1">
    <location>
        <begin position="1"/>
        <end position="37"/>
    </location>
</feature>
<protein>
    <submittedName>
        <fullName evidence="2">Uncharacterized protein</fullName>
    </submittedName>
</protein>
<keyword evidence="3" id="KW-1185">Reference proteome</keyword>
<dbReference type="Proteomes" id="UP001279734">
    <property type="component" value="Unassembled WGS sequence"/>
</dbReference>
<comment type="caution">
    <text evidence="2">The sequence shown here is derived from an EMBL/GenBank/DDBJ whole genome shotgun (WGS) entry which is preliminary data.</text>
</comment>